<evidence type="ECO:0000313" key="8">
    <source>
        <dbReference type="EMBL" id="EYB95028.1"/>
    </source>
</evidence>
<sequence length="513" mass="57232">MLTTILFASLFTLASSSELGAAFGDAAVSQLVRHAAAKVLQEPRVAEVILKTRESPSLGSLAHLDILNRISYKNLSVVFHDDSLHVVVDRFSLLSHGNLSEVLWPFGLGEQVLDIGLQLHRGEIRLDAEDTSFSLGDCLLVGTELAASAPGHWIADKGVSAIASLMQPMLDSVLCNAIRHQIGSMETSTVMKFPVYDVIPEQLRRYVTKNDTTLFYRLKSLKVDDHQLTARAQLQWADIAETPVVSLLEDSVNATLLDMELTGDDLVTVWLEDGIINELLEQVDWTFEWMNEQLPVTSPVIPPDSRFTRSLKQKPLQATLIPRYSREFLTTLCTECYFQVNVAARGRPSLTATNSSLVLEKRDRVHLRVVNPDRNLTSVFVSFVLTIQAELRPSFDGGILRTLVQLLDTSIQMEVGAFPKTWGLFMQDLMRGMIMDMLWPEIKNAIEELSYGKGVRISRACGVDPNEISLDIGEGNFALTSRLALQYLDVDKCLKDLKSSLPNTSKIFQKIER</sequence>
<keyword evidence="3" id="KW-0964">Secreted</keyword>
<dbReference type="Proteomes" id="UP000024635">
    <property type="component" value="Unassembled WGS sequence"/>
</dbReference>
<dbReference type="GO" id="GO:0005576">
    <property type="term" value="C:extracellular region"/>
    <property type="evidence" value="ECO:0007669"/>
    <property type="project" value="UniProtKB-SubCell"/>
</dbReference>
<dbReference type="GO" id="GO:0008289">
    <property type="term" value="F:lipid binding"/>
    <property type="evidence" value="ECO:0007669"/>
    <property type="project" value="UniProtKB-KW"/>
</dbReference>
<reference evidence="9" key="1">
    <citation type="journal article" date="2015" name="Nat. Genet.">
        <title>The genome and transcriptome of the zoonotic hookworm Ancylostoma ceylanicum identify infection-specific gene families.</title>
        <authorList>
            <person name="Schwarz E.M."/>
            <person name="Hu Y."/>
            <person name="Antoshechkin I."/>
            <person name="Miller M.M."/>
            <person name="Sternberg P.W."/>
            <person name="Aroian R.V."/>
        </authorList>
    </citation>
    <scope>NUCLEOTIDE SEQUENCE</scope>
    <source>
        <strain evidence="9">HY135</strain>
    </source>
</reference>
<proteinExistence type="inferred from homology"/>
<feature type="signal peptide" evidence="7">
    <location>
        <begin position="1"/>
        <end position="16"/>
    </location>
</feature>
<comment type="subcellular location">
    <subcellularLocation>
        <location evidence="1">Secreted</location>
    </subcellularLocation>
</comment>
<comment type="similarity">
    <text evidence="2">Belongs to the fatty-acid and retinol-binding protein (FARBP) family.</text>
</comment>
<feature type="chain" id="PRO_5001486870" description="LBP / BPI / CETP family protein" evidence="7">
    <location>
        <begin position="17"/>
        <end position="513"/>
    </location>
</feature>
<protein>
    <recommendedName>
        <fullName evidence="10">LBP / BPI / CETP family protein</fullName>
    </recommendedName>
</protein>
<dbReference type="InterPro" id="IPR017943">
    <property type="entry name" value="Bactericidal_perm-incr_a/b_dom"/>
</dbReference>
<organism evidence="8 9">
    <name type="scientific">Ancylostoma ceylanicum</name>
    <dbReference type="NCBI Taxonomy" id="53326"/>
    <lineage>
        <taxon>Eukaryota</taxon>
        <taxon>Metazoa</taxon>
        <taxon>Ecdysozoa</taxon>
        <taxon>Nematoda</taxon>
        <taxon>Chromadorea</taxon>
        <taxon>Rhabditida</taxon>
        <taxon>Rhabditina</taxon>
        <taxon>Rhabditomorpha</taxon>
        <taxon>Strongyloidea</taxon>
        <taxon>Ancylostomatidae</taxon>
        <taxon>Ancylostomatinae</taxon>
        <taxon>Ancylostoma</taxon>
    </lineage>
</organism>
<evidence type="ECO:0000256" key="2">
    <source>
        <dbReference type="ARBA" id="ARBA00006648"/>
    </source>
</evidence>
<dbReference type="OrthoDB" id="5788395at2759"/>
<accession>A0A016SWG6</accession>
<keyword evidence="9" id="KW-1185">Reference proteome</keyword>
<dbReference type="PANTHER" id="PTHR31418">
    <property type="entry name" value="FATTY-ACID AND RETINOL-BINDING PROTEIN 1"/>
    <property type="match status" value="1"/>
</dbReference>
<name>A0A016SWG6_9BILA</name>
<evidence type="ECO:0000256" key="6">
    <source>
        <dbReference type="ARBA" id="ARBA00023121"/>
    </source>
</evidence>
<keyword evidence="5" id="KW-0175">Coiled coil</keyword>
<evidence type="ECO:0000313" key="9">
    <source>
        <dbReference type="Proteomes" id="UP000024635"/>
    </source>
</evidence>
<dbReference type="SUPFAM" id="SSF55394">
    <property type="entry name" value="Bactericidal permeability-increasing protein, BPI"/>
    <property type="match status" value="1"/>
</dbReference>
<evidence type="ECO:0000256" key="7">
    <source>
        <dbReference type="SAM" id="SignalP"/>
    </source>
</evidence>
<evidence type="ECO:0008006" key="10">
    <source>
        <dbReference type="Google" id="ProtNLM"/>
    </source>
</evidence>
<keyword evidence="4 7" id="KW-0732">Signal</keyword>
<dbReference type="EMBL" id="JARK01001500">
    <property type="protein sequence ID" value="EYB95028.1"/>
    <property type="molecule type" value="Genomic_DNA"/>
</dbReference>
<evidence type="ECO:0000256" key="1">
    <source>
        <dbReference type="ARBA" id="ARBA00004613"/>
    </source>
</evidence>
<dbReference type="STRING" id="53326.A0A016SWG6"/>
<evidence type="ECO:0000256" key="5">
    <source>
        <dbReference type="ARBA" id="ARBA00023054"/>
    </source>
</evidence>
<dbReference type="PANTHER" id="PTHR31418:SF20">
    <property type="entry name" value="PERMEABLE EGGSHELL"/>
    <property type="match status" value="1"/>
</dbReference>
<evidence type="ECO:0000256" key="4">
    <source>
        <dbReference type="ARBA" id="ARBA00022729"/>
    </source>
</evidence>
<evidence type="ECO:0000256" key="3">
    <source>
        <dbReference type="ARBA" id="ARBA00022525"/>
    </source>
</evidence>
<comment type="caution">
    <text evidence="8">The sequence shown here is derived from an EMBL/GenBank/DDBJ whole genome shotgun (WGS) entry which is preliminary data.</text>
</comment>
<dbReference type="AlphaFoldDB" id="A0A016SWG6"/>
<gene>
    <name evidence="8" type="primary">Acey_s0164.g3523</name>
    <name evidence="8" type="synonym">Acey-perm-5</name>
    <name evidence="8" type="ORF">Y032_0164g3523</name>
</gene>
<keyword evidence="6" id="KW-0446">Lipid-binding</keyword>
<dbReference type="InterPro" id="IPR008632">
    <property type="entry name" value="Gp-FAR-1"/>
</dbReference>
<dbReference type="Gene3D" id="3.15.20.10">
    <property type="entry name" value="Bactericidal permeability-increasing protein, domain 2"/>
    <property type="match status" value="1"/>
</dbReference>